<dbReference type="Proteomes" id="UP000281647">
    <property type="component" value="Unassembled WGS sequence"/>
</dbReference>
<accession>A0A432V753</accession>
<dbReference type="EMBL" id="RKST01000008">
    <property type="protein sequence ID" value="RUM97991.1"/>
    <property type="molecule type" value="Genomic_DNA"/>
</dbReference>
<comment type="caution">
    <text evidence="1">The sequence shown here is derived from an EMBL/GenBank/DDBJ whole genome shotgun (WGS) entry which is preliminary data.</text>
</comment>
<name>A0A432V753_9HYPH</name>
<sequence length="88" mass="9508">MLLCTAYLTATLVSFGTPEAPGTMEAWRQPILCPMIDAPMVLASLPEVHRAFDRFTVSLSASFYASLLYAAACPSPENCKLMPPAGQR</sequence>
<organism evidence="1 2">
    <name type="scientific">Borborobacter arsenicus</name>
    <dbReference type="NCBI Taxonomy" id="1851146"/>
    <lineage>
        <taxon>Bacteria</taxon>
        <taxon>Pseudomonadati</taxon>
        <taxon>Pseudomonadota</taxon>
        <taxon>Alphaproteobacteria</taxon>
        <taxon>Hyphomicrobiales</taxon>
        <taxon>Phyllobacteriaceae</taxon>
        <taxon>Borborobacter</taxon>
    </lineage>
</organism>
<dbReference type="AlphaFoldDB" id="A0A432V753"/>
<keyword evidence="2" id="KW-1185">Reference proteome</keyword>
<reference evidence="1 2" key="1">
    <citation type="submission" date="2018-11" db="EMBL/GenBank/DDBJ databases">
        <title>Pseudaminobacter arsenicus sp. nov., an arsenic-resistant bacterium isolated from arsenic-rich aquifers.</title>
        <authorList>
            <person name="Mu Y."/>
        </authorList>
    </citation>
    <scope>NUCLEOTIDE SEQUENCE [LARGE SCALE GENOMIC DNA]</scope>
    <source>
        <strain evidence="1 2">CB3</strain>
    </source>
</reference>
<evidence type="ECO:0000313" key="1">
    <source>
        <dbReference type="EMBL" id="RUM97991.1"/>
    </source>
</evidence>
<evidence type="ECO:0000313" key="2">
    <source>
        <dbReference type="Proteomes" id="UP000281647"/>
    </source>
</evidence>
<proteinExistence type="predicted"/>
<protein>
    <submittedName>
        <fullName evidence="1">Uncharacterized protein</fullName>
    </submittedName>
</protein>
<gene>
    <name evidence="1" type="ORF">EET67_10285</name>
</gene>
<dbReference type="RefSeq" id="WP_128626863.1">
    <property type="nucleotide sequence ID" value="NZ_RKST01000008.1"/>
</dbReference>